<dbReference type="AlphaFoldDB" id="A0AAN7UH29"/>
<dbReference type="Gene3D" id="2.60.120.580">
    <property type="entry name" value="Acetamidase/Formamidase-like domains"/>
    <property type="match status" value="1"/>
</dbReference>
<evidence type="ECO:0008006" key="4">
    <source>
        <dbReference type="Google" id="ProtNLM"/>
    </source>
</evidence>
<evidence type="ECO:0000313" key="2">
    <source>
        <dbReference type="EMBL" id="KAK5625511.1"/>
    </source>
</evidence>
<evidence type="ECO:0000313" key="3">
    <source>
        <dbReference type="Proteomes" id="UP001305414"/>
    </source>
</evidence>
<dbReference type="EMBL" id="JAWHQM010000002">
    <property type="protein sequence ID" value="KAK5625511.1"/>
    <property type="molecule type" value="Genomic_DNA"/>
</dbReference>
<name>A0AAN7UH29_9PEZI</name>
<dbReference type="Proteomes" id="UP001305414">
    <property type="component" value="Unassembled WGS sequence"/>
</dbReference>
<dbReference type="GO" id="GO:0016811">
    <property type="term" value="F:hydrolase activity, acting on carbon-nitrogen (but not peptide) bonds, in linear amides"/>
    <property type="evidence" value="ECO:0007669"/>
    <property type="project" value="InterPro"/>
</dbReference>
<evidence type="ECO:0000256" key="1">
    <source>
        <dbReference type="SAM" id="Phobius"/>
    </source>
</evidence>
<comment type="caution">
    <text evidence="2">The sequence shown here is derived from an EMBL/GenBank/DDBJ whole genome shotgun (WGS) entry which is preliminary data.</text>
</comment>
<feature type="transmembrane region" description="Helical" evidence="1">
    <location>
        <begin position="65"/>
        <end position="87"/>
    </location>
</feature>
<feature type="transmembrane region" description="Helical" evidence="1">
    <location>
        <begin position="195"/>
        <end position="214"/>
    </location>
</feature>
<feature type="transmembrane region" description="Helical" evidence="1">
    <location>
        <begin position="220"/>
        <end position="241"/>
    </location>
</feature>
<dbReference type="PANTHER" id="PTHR38421">
    <property type="entry name" value="TRANSMEMBRANE PROTEIN USGS"/>
    <property type="match status" value="1"/>
</dbReference>
<keyword evidence="1" id="KW-0472">Membrane</keyword>
<feature type="transmembrane region" description="Helical" evidence="1">
    <location>
        <begin position="288"/>
        <end position="313"/>
    </location>
</feature>
<dbReference type="SUPFAM" id="SSF141130">
    <property type="entry name" value="Acetamidase/Formamidase-like"/>
    <property type="match status" value="1"/>
</dbReference>
<feature type="transmembrane region" description="Helical" evidence="1">
    <location>
        <begin position="107"/>
        <end position="125"/>
    </location>
</feature>
<reference evidence="2 3" key="1">
    <citation type="submission" date="2023-10" db="EMBL/GenBank/DDBJ databases">
        <title>Draft genome sequence of Xylaria bambusicola isolate GMP-LS, the root and basal stem rot pathogen of sugarcane in Indonesia.</title>
        <authorList>
            <person name="Selvaraj P."/>
            <person name="Muralishankar V."/>
            <person name="Muruganantham S."/>
            <person name="Sp S."/>
            <person name="Haryani S."/>
            <person name="Lau K.J.X."/>
            <person name="Naqvi N.I."/>
        </authorList>
    </citation>
    <scope>NUCLEOTIDE SEQUENCE [LARGE SCALE GENOMIC DNA]</scope>
    <source>
        <strain evidence="2">GMP-LS</strain>
    </source>
</reference>
<dbReference type="PANTHER" id="PTHR38421:SF1">
    <property type="entry name" value="TRANSMEMBRANE PROTEIN"/>
    <property type="match status" value="1"/>
</dbReference>
<keyword evidence="1" id="KW-1133">Transmembrane helix</keyword>
<sequence length="832" mass="91448">MAESDRLPFDKDKVEHELDLSHFDINAVLRGAQLTLVGAHRALQNPAIFTNAHYKQAAIAVGAGLAIRLAITIPVMCIKFFLVVLSYVINLDKASWDDSLVNGLDLLANHVLQLPLFLMTLMRYVTPTLDDMFMDSLNWVDKTYVSKHKHESPNHLRGMYYPNLVHYKQRDGSTHSRSSTEAITMFVWRFVRKTSISLAVFALSYVPYVGKLVLPAASFYTFNKAVGLGPAAFIFGIGIFLPKRYLVIFLQTYFASRSLVRELLEPYFSRIVMNKEQKRNWFRSREGLLFGFGVGFHTLLRVPLLGVLIYGIAEASTAYLITKITDPPPPPNATAQQQEQFIASQEAWRNKHDNMGKPEIRTAGKVDLEKPASTQTNLHNRWHPDIPFAGKIKDGETVKIECSKYVVLTIPRTGGQIGNNDSADDVRNVDLTRIHYLTGPFEIEGAEPGDLLLVEIMDVQPFENQPWGFTGVFDKSNGGGFLDEIYPSAAKAIWDFEGIFCTSRHIPHVKFAGLIHPGILGCAPSADVLETWNKREAELIAVNKLDRQVALPPEPMNVHAGSADAELREKIGNEGARTVPGRPEHGGNCDIKNLSRGSRVYLPVHVPGAKFSVGDLHFSQGDGEVSFCGAIEMAGIITINFKVVKSGMADLGLKSPIYLPGPVEPQFGPSRQIYFEGFSVDEHGKQHYSKSRWCQVLAQILAMGLTANSGCSGSIPTNESTAACLANRNLGCIEYLCRFGYSPYQAYLLLSCAPVQGHVAGIVDIPNACTTIGLPMDIFDFDISPSATVKALDMGSCAFETGVTEGLVTAGGKNSEHSFGGGLTFKGELNTL</sequence>
<accession>A0AAN7UH29</accession>
<proteinExistence type="predicted"/>
<keyword evidence="3" id="KW-1185">Reference proteome</keyword>
<dbReference type="Pfam" id="PF03069">
    <property type="entry name" value="FmdA_AmdA"/>
    <property type="match status" value="2"/>
</dbReference>
<dbReference type="InterPro" id="IPR004304">
    <property type="entry name" value="FmdA_AmdA"/>
</dbReference>
<protein>
    <recommendedName>
        <fullName evidence="4">Formamidase</fullName>
    </recommendedName>
</protein>
<organism evidence="2 3">
    <name type="scientific">Xylaria bambusicola</name>
    <dbReference type="NCBI Taxonomy" id="326684"/>
    <lineage>
        <taxon>Eukaryota</taxon>
        <taxon>Fungi</taxon>
        <taxon>Dikarya</taxon>
        <taxon>Ascomycota</taxon>
        <taxon>Pezizomycotina</taxon>
        <taxon>Sordariomycetes</taxon>
        <taxon>Xylariomycetidae</taxon>
        <taxon>Xylariales</taxon>
        <taxon>Xylariaceae</taxon>
        <taxon>Xylaria</taxon>
    </lineage>
</organism>
<gene>
    <name evidence="2" type="ORF">RRF57_001227</name>
</gene>
<keyword evidence="1" id="KW-0812">Transmembrane</keyword>